<comment type="caution">
    <text evidence="2">The sequence shown here is derived from an EMBL/GenBank/DDBJ whole genome shotgun (WGS) entry which is preliminary data.</text>
</comment>
<evidence type="ECO:0000259" key="1">
    <source>
        <dbReference type="SMART" id="SM00746"/>
    </source>
</evidence>
<dbReference type="SMART" id="SM00746">
    <property type="entry name" value="TRASH"/>
    <property type="match status" value="1"/>
</dbReference>
<proteinExistence type="predicted"/>
<dbReference type="EMBL" id="RKLO01000001">
    <property type="protein sequence ID" value="RVW05471.1"/>
    <property type="molecule type" value="Genomic_DNA"/>
</dbReference>
<dbReference type="OrthoDB" id="5242066at2"/>
<gene>
    <name evidence="2" type="ORF">EGT50_02470</name>
</gene>
<protein>
    <submittedName>
        <fullName evidence="2">Carbon monoxide dehydrogenase accessory protein</fullName>
    </submittedName>
</protein>
<dbReference type="PANTHER" id="PTHR30388:SF4">
    <property type="entry name" value="MOLYBDENUM COFACTOR INSERTION CHAPERONE PAOD"/>
    <property type="match status" value="1"/>
</dbReference>
<dbReference type="Pfam" id="PF02625">
    <property type="entry name" value="XdhC_CoxI"/>
    <property type="match status" value="1"/>
</dbReference>
<sequence>MDLGARAALLASERRAFVRATVVRAQQPTSSAPGNDAIVLADGTIEGFVGGHCVQNSVRQAATEVLETGESLLLRVLPDDGPVYPDVPGARVVTNPCLSGGAIEIFLQPCLPAPIVRVVGETPVADAVASFAESLDLEVQRGPTPSVGESAVVVASLGGDEPSVIREALDAGAGYVGLVASRSRGAAILDELDLDPEPRAAVHTPAGLPIGARTPSEIAVSILAELVREIRGGQLPDRTVTGTTGSETARLTVVDPVCGMTVIVDDETPHLQIDGEDYWFCAPGCLRAYEKERARCS</sequence>
<accession>A0A438B3C2</accession>
<dbReference type="InterPro" id="IPR003777">
    <property type="entry name" value="XdhC_CoxI"/>
</dbReference>
<dbReference type="Gene3D" id="3.40.50.720">
    <property type="entry name" value="NAD(P)-binding Rossmann-like Domain"/>
    <property type="match status" value="1"/>
</dbReference>
<dbReference type="InterPro" id="IPR052698">
    <property type="entry name" value="MoCofactor_Util/Proc"/>
</dbReference>
<reference evidence="2 3" key="1">
    <citation type="submission" date="2018-11" db="EMBL/GenBank/DDBJ databases">
        <title>Rhodococcus spongicola sp. nov. and Rhodococcus xishaensis sp. nov. from marine sponges.</title>
        <authorList>
            <person name="Li L."/>
            <person name="Lin H.W."/>
        </authorList>
    </citation>
    <scope>NUCLEOTIDE SEQUENCE [LARGE SCALE GENOMIC DNA]</scope>
    <source>
        <strain evidence="2 3">LHW51113</strain>
    </source>
</reference>
<feature type="domain" description="TRASH" evidence="1">
    <location>
        <begin position="255"/>
        <end position="293"/>
    </location>
</feature>
<dbReference type="InterPro" id="IPR027051">
    <property type="entry name" value="XdhC_Rossmann_dom"/>
</dbReference>
<dbReference type="AlphaFoldDB" id="A0A438B3C2"/>
<dbReference type="Proteomes" id="UP000283479">
    <property type="component" value="Unassembled WGS sequence"/>
</dbReference>
<dbReference type="Pfam" id="PF13478">
    <property type="entry name" value="XdhC_C"/>
    <property type="match status" value="1"/>
</dbReference>
<dbReference type="InterPro" id="IPR011017">
    <property type="entry name" value="TRASH_dom"/>
</dbReference>
<dbReference type="RefSeq" id="WP_127950991.1">
    <property type="nucleotide sequence ID" value="NZ_RKLO01000001.1"/>
</dbReference>
<organism evidence="2 3">
    <name type="scientific">Rhodococcus xishaensis</name>
    <dbReference type="NCBI Taxonomy" id="2487364"/>
    <lineage>
        <taxon>Bacteria</taxon>
        <taxon>Bacillati</taxon>
        <taxon>Actinomycetota</taxon>
        <taxon>Actinomycetes</taxon>
        <taxon>Mycobacteriales</taxon>
        <taxon>Nocardiaceae</taxon>
        <taxon>Rhodococcus</taxon>
    </lineage>
</organism>
<dbReference type="PANTHER" id="PTHR30388">
    <property type="entry name" value="ALDEHYDE OXIDOREDUCTASE MOLYBDENUM COFACTOR ASSEMBLY PROTEIN"/>
    <property type="match status" value="1"/>
</dbReference>
<evidence type="ECO:0000313" key="2">
    <source>
        <dbReference type="EMBL" id="RVW05471.1"/>
    </source>
</evidence>
<name>A0A438B3C2_9NOCA</name>
<evidence type="ECO:0000313" key="3">
    <source>
        <dbReference type="Proteomes" id="UP000283479"/>
    </source>
</evidence>
<keyword evidence="3" id="KW-1185">Reference proteome</keyword>